<keyword evidence="3" id="KW-1185">Reference proteome</keyword>
<feature type="region of interest" description="Disordered" evidence="1">
    <location>
        <begin position="1"/>
        <end position="22"/>
    </location>
</feature>
<dbReference type="Pfam" id="PF19698">
    <property type="entry name" value="DUF6197"/>
    <property type="match status" value="1"/>
</dbReference>
<evidence type="ECO:0000256" key="1">
    <source>
        <dbReference type="SAM" id="MobiDB-lite"/>
    </source>
</evidence>
<dbReference type="Proteomes" id="UP000182486">
    <property type="component" value="Unassembled WGS sequence"/>
</dbReference>
<organism evidence="2 3">
    <name type="scientific">Couchioplanes caeruleus subsp. caeruleus</name>
    <dbReference type="NCBI Taxonomy" id="56427"/>
    <lineage>
        <taxon>Bacteria</taxon>
        <taxon>Bacillati</taxon>
        <taxon>Actinomycetota</taxon>
        <taxon>Actinomycetes</taxon>
        <taxon>Micromonosporales</taxon>
        <taxon>Micromonosporaceae</taxon>
        <taxon>Couchioplanes</taxon>
    </lineage>
</organism>
<reference evidence="2 3" key="1">
    <citation type="submission" date="2016-09" db="EMBL/GenBank/DDBJ databases">
        <title>Couchioplanes caeruleus draft genome sequence.</title>
        <authorList>
            <person name="Sheehan J."/>
            <person name="Caffrey P."/>
        </authorList>
    </citation>
    <scope>NUCLEOTIDE SEQUENCE [LARGE SCALE GENOMIC DNA]</scope>
    <source>
        <strain evidence="2 3">DSM 43634</strain>
    </source>
</reference>
<dbReference type="InterPro" id="IPR045677">
    <property type="entry name" value="DUF6197"/>
</dbReference>
<evidence type="ECO:0000313" key="3">
    <source>
        <dbReference type="Proteomes" id="UP000182486"/>
    </source>
</evidence>
<comment type="caution">
    <text evidence="2">The sequence shown here is derived from an EMBL/GenBank/DDBJ whole genome shotgun (WGS) entry which is preliminary data.</text>
</comment>
<evidence type="ECO:0000313" key="2">
    <source>
        <dbReference type="EMBL" id="OJF13301.1"/>
    </source>
</evidence>
<dbReference type="RefSeq" id="WP_071806112.1">
    <property type="nucleotide sequence ID" value="NZ_MEIA01000163.1"/>
</dbReference>
<protein>
    <submittedName>
        <fullName evidence="2">Uncharacterized protein</fullName>
    </submittedName>
</protein>
<sequence length="214" mass="22732">MNPTHHQNSTPQPGHDADGPAGWLAGLLTDDNRFRAWVGSAIATAARPVTLPDNPEPDGYVVTDAGLKALADTGEAPGTAAMVLRLAALYLQRHGWIQGAYYDLSATVFTPAADMVGAIGMVCYGGPVEAPAQHFDDPGFLDFEEAVLHLDRYLLVMDGSQAYEFNDAHGRTAGQVTDVLRRAAAIPAAELIDALRIVHADDARRAQLFGGDAE</sequence>
<dbReference type="AlphaFoldDB" id="A0A1K0FKB6"/>
<name>A0A1K0FKB6_9ACTN</name>
<dbReference type="EMBL" id="MEIA01000163">
    <property type="protein sequence ID" value="OJF13301.1"/>
    <property type="molecule type" value="Genomic_DNA"/>
</dbReference>
<proteinExistence type="predicted"/>
<feature type="compositionally biased region" description="Polar residues" evidence="1">
    <location>
        <begin position="1"/>
        <end position="12"/>
    </location>
</feature>
<gene>
    <name evidence="2" type="ORF">BG844_15930</name>
</gene>
<accession>A0A1K0FKB6</accession>